<keyword evidence="3" id="KW-1185">Reference proteome</keyword>
<gene>
    <name evidence="2" type="ORF">Hesp090</name>
</gene>
<feature type="compositionally biased region" description="Basic and acidic residues" evidence="1">
    <location>
        <begin position="22"/>
        <end position="32"/>
    </location>
</feature>
<dbReference type="GeneID" id="16489492"/>
<accession>S5N9C0</accession>
<feature type="region of interest" description="Disordered" evidence="1">
    <location>
        <begin position="1"/>
        <end position="34"/>
    </location>
</feature>
<sequence length="120" mass="13847">MSDELIETLNSTQQQQRRRQKHSSDRDKRFDPVEENDIINPATLINLLNDNDSSVAMLVLQDESDKKLESFKILSKTSATAKTILNDIQNDQDSIRLNTLRATNVLRFLKNIYDNQLTLN</sequence>
<dbReference type="Proteomes" id="UP000203768">
    <property type="component" value="Segment"/>
</dbReference>
<evidence type="ECO:0000256" key="1">
    <source>
        <dbReference type="SAM" id="MobiDB-lite"/>
    </source>
</evidence>
<evidence type="ECO:0000313" key="2">
    <source>
        <dbReference type="EMBL" id="AGR56842.1"/>
    </source>
</evidence>
<organism evidence="2 3">
    <name type="scientific">Hemileuca sp. nucleopolyhedrovirus</name>
    <dbReference type="NCBI Taxonomy" id="1367203"/>
    <lineage>
        <taxon>Viruses</taxon>
        <taxon>Viruses incertae sedis</taxon>
        <taxon>Naldaviricetes</taxon>
        <taxon>Lefavirales</taxon>
        <taxon>Baculoviridae</taxon>
        <taxon>Alphabaculovirus</taxon>
        <taxon>Alphabaculovirus heleucae</taxon>
        <taxon>Hemileuca species nucleopolyhedrovirus</taxon>
    </lineage>
</organism>
<dbReference type="Pfam" id="PF06497">
    <property type="entry name" value="Baculo_Ac102"/>
    <property type="match status" value="1"/>
</dbReference>
<proteinExistence type="predicted"/>
<evidence type="ECO:0000313" key="3">
    <source>
        <dbReference type="Proteomes" id="UP000203768"/>
    </source>
</evidence>
<dbReference type="InterPro" id="IPR009477">
    <property type="entry name" value="Baculo_Ac102"/>
</dbReference>
<reference evidence="2 3" key="1">
    <citation type="journal article" date="2013" name="Virus Genes">
        <title>The genome of a baculovirus isolated from Hemileuca sp. encodes a serpin ortholog.</title>
        <authorList>
            <person name="Rohrmann G.F."/>
            <person name="Erlandson M.A."/>
            <person name="Theilmann D.A."/>
        </authorList>
    </citation>
    <scope>NUCLEOTIDE SEQUENCE [LARGE SCALE GENOMIC DNA]</scope>
</reference>
<dbReference type="KEGG" id="vg:16489492"/>
<dbReference type="OrthoDB" id="26266at10239"/>
<dbReference type="EMBL" id="KF158713">
    <property type="protein sequence ID" value="AGR56842.1"/>
    <property type="molecule type" value="Genomic_DNA"/>
</dbReference>
<protein>
    <submittedName>
        <fullName evidence="2">Ac102</fullName>
    </submittedName>
</protein>
<name>S5N9C0_9ABAC</name>
<dbReference type="RefSeq" id="YP_008378306.1">
    <property type="nucleotide sequence ID" value="NC_021923.1"/>
</dbReference>